<dbReference type="RefSeq" id="WP_119755808.1">
    <property type="nucleotide sequence ID" value="NZ_CP032382.1"/>
</dbReference>
<dbReference type="EMBL" id="CP032382">
    <property type="protein sequence ID" value="AYB32556.1"/>
    <property type="molecule type" value="Genomic_DNA"/>
</dbReference>
<dbReference type="Gene3D" id="1.50.10.10">
    <property type="match status" value="1"/>
</dbReference>
<name>A0A385SPU4_9BACT</name>
<dbReference type="Proteomes" id="UP000266183">
    <property type="component" value="Chromosome"/>
</dbReference>
<evidence type="ECO:0000313" key="3">
    <source>
        <dbReference type="Proteomes" id="UP000266183"/>
    </source>
</evidence>
<organism evidence="2 3">
    <name type="scientific">Chryseolinea soli</name>
    <dbReference type="NCBI Taxonomy" id="2321403"/>
    <lineage>
        <taxon>Bacteria</taxon>
        <taxon>Pseudomonadati</taxon>
        <taxon>Bacteroidota</taxon>
        <taxon>Cytophagia</taxon>
        <taxon>Cytophagales</taxon>
        <taxon>Fulvivirgaceae</taxon>
        <taxon>Chryseolinea</taxon>
    </lineage>
</organism>
<evidence type="ECO:0000313" key="2">
    <source>
        <dbReference type="EMBL" id="AYB32556.1"/>
    </source>
</evidence>
<dbReference type="OrthoDB" id="5165349at2"/>
<dbReference type="GO" id="GO:0005975">
    <property type="term" value="P:carbohydrate metabolic process"/>
    <property type="evidence" value="ECO:0007669"/>
    <property type="project" value="InterPro"/>
</dbReference>
<gene>
    <name evidence="2" type="ORF">D4L85_19115</name>
</gene>
<keyword evidence="1" id="KW-0732">Signal</keyword>
<dbReference type="KEGG" id="chk:D4L85_19115"/>
<feature type="signal peptide" evidence="1">
    <location>
        <begin position="1"/>
        <end position="21"/>
    </location>
</feature>
<feature type="chain" id="PRO_5017397346" description="Alpha-L-rhamnosidase six-hairpin glycosidase domain-containing protein" evidence="1">
    <location>
        <begin position="22"/>
        <end position="775"/>
    </location>
</feature>
<evidence type="ECO:0008006" key="4">
    <source>
        <dbReference type="Google" id="ProtNLM"/>
    </source>
</evidence>
<evidence type="ECO:0000256" key="1">
    <source>
        <dbReference type="SAM" id="SignalP"/>
    </source>
</evidence>
<dbReference type="SUPFAM" id="SSF48208">
    <property type="entry name" value="Six-hairpin glycosidases"/>
    <property type="match status" value="1"/>
</dbReference>
<dbReference type="AlphaFoldDB" id="A0A385SPU4"/>
<sequence length="775" mass="87737">MKRSPCYIGLFSILAFLFMVGCSTPPQTEKNYIPSLDQISGKWVKADTVAMEPSLRNFRGQAVANRDLTSISWFASAPYSGGYHTGVFKIDGQVPLVDMFRWQPYQTLRKASYKKFALLSTTRMLPEEDGVLWRIEITNQNDHPDTANISVDAIGFISQYGGDWQWWYPYPKMKGMVTKRDEEVEMVRKSIGSATLAEAQVDELVDGKPTGKKMTLRAPDDHQILNATKYNTTASGKNTLLIHDTETPAITGFAFKTTPDTLIIFHSGATAQWKLPLKSGETKVIEYLMHYGNSDRAITQQLNTWTTTFDEKFTQVKSVWEQRWQSMFQPHNTLFSGCFPVLETEDTVASRVYYTGPLTMLYLLNTNLPQHKKVILTGGPKWGATISFFWDNTEWSTVQAVTDPVQLKENIVAWMKVDPSKFYGVDNFGGKGVGNPYSANYWALFQLVRSYLAVTGDYAFLKEKVEGKTILETLEHYATNGQRMALFGKPGYTDPLYKLADFGSDEWNLLECVPTYKQIVPSFNAGYIWMLRETADLYATAGDQAKAGQLRNQATELKGYLMKLYAGNGVWNCLYPDNKTIEVRHCLDFMFMGRFMAQDLSDTMKTEMIKFVDQELMTDHWMRAQSLLDVAAKNSDRPDHGPLGAYDGWPAGTMDAFVQMGYSEKALQFYHAIEPVTYEGSWAQSHELWGDDKEDSKAKVRIAERGWHARDAMAGIGMSQVMLKCFFGFNPDLQGRMIKEPGTIPFRGTLRHVLFHGDYYTLISAGGKINATKEK</sequence>
<proteinExistence type="predicted"/>
<keyword evidence="3" id="KW-1185">Reference proteome</keyword>
<dbReference type="InterPro" id="IPR012341">
    <property type="entry name" value="6hp_glycosidase-like_sf"/>
</dbReference>
<reference evidence="3" key="1">
    <citation type="submission" date="2018-09" db="EMBL/GenBank/DDBJ databases">
        <title>Chryseolinea sp. KIS68-18 isolated from soil.</title>
        <authorList>
            <person name="Weon H.-Y."/>
            <person name="Kwon S.-W."/>
            <person name="Lee S.A."/>
        </authorList>
    </citation>
    <scope>NUCLEOTIDE SEQUENCE [LARGE SCALE GENOMIC DNA]</scope>
    <source>
        <strain evidence="3">KIS68-18</strain>
    </source>
</reference>
<accession>A0A385SPU4</accession>
<dbReference type="InterPro" id="IPR008928">
    <property type="entry name" value="6-hairpin_glycosidase_sf"/>
</dbReference>
<dbReference type="PROSITE" id="PS51257">
    <property type="entry name" value="PROKAR_LIPOPROTEIN"/>
    <property type="match status" value="1"/>
</dbReference>
<protein>
    <recommendedName>
        <fullName evidence="4">Alpha-L-rhamnosidase six-hairpin glycosidase domain-containing protein</fullName>
    </recommendedName>
</protein>